<dbReference type="SMART" id="SM00364">
    <property type="entry name" value="LRR_BAC"/>
    <property type="match status" value="7"/>
</dbReference>
<dbReference type="Pfam" id="PF13855">
    <property type="entry name" value="LRR_8"/>
    <property type="match status" value="2"/>
</dbReference>
<dbReference type="Pfam" id="PF00560">
    <property type="entry name" value="LRR_1"/>
    <property type="match status" value="1"/>
</dbReference>
<keyword evidence="2" id="KW-0677">Repeat</keyword>
<dbReference type="AlphaFoldDB" id="A0A9E7H7N0"/>
<proteinExistence type="inferred from homology"/>
<keyword evidence="1" id="KW-0433">Leucine-rich repeat</keyword>
<dbReference type="PRINTS" id="PR00019">
    <property type="entry name" value="LEURICHRPT"/>
</dbReference>
<evidence type="ECO:0000313" key="7">
    <source>
        <dbReference type="EMBL" id="URE28305.1"/>
    </source>
</evidence>
<gene>
    <name evidence="7" type="ORF">MUK42_16399</name>
</gene>
<dbReference type="InterPro" id="IPR050216">
    <property type="entry name" value="LRR_domain-containing"/>
</dbReference>
<evidence type="ECO:0000256" key="6">
    <source>
        <dbReference type="SAM" id="MobiDB-lite"/>
    </source>
</evidence>
<dbReference type="PROSITE" id="PS51450">
    <property type="entry name" value="LRR"/>
    <property type="match status" value="3"/>
</dbReference>
<protein>
    <submittedName>
        <fullName evidence="7">Uncharacterized protein</fullName>
    </submittedName>
</protein>
<dbReference type="Gene3D" id="3.80.10.10">
    <property type="entry name" value="Ribonuclease Inhibitor"/>
    <property type="match status" value="2"/>
</dbReference>
<dbReference type="PANTHER" id="PTHR48051:SF54">
    <property type="entry name" value="LEUCINE-RICH REPEAT-CONTAINING PROTEIN"/>
    <property type="match status" value="1"/>
</dbReference>
<evidence type="ECO:0000256" key="3">
    <source>
        <dbReference type="ARBA" id="ARBA00023054"/>
    </source>
</evidence>
<organism evidence="7 8">
    <name type="scientific">Musa troglodytarum</name>
    <name type="common">fe'i banana</name>
    <dbReference type="NCBI Taxonomy" id="320322"/>
    <lineage>
        <taxon>Eukaryota</taxon>
        <taxon>Viridiplantae</taxon>
        <taxon>Streptophyta</taxon>
        <taxon>Embryophyta</taxon>
        <taxon>Tracheophyta</taxon>
        <taxon>Spermatophyta</taxon>
        <taxon>Magnoliopsida</taxon>
        <taxon>Liliopsida</taxon>
        <taxon>Zingiberales</taxon>
        <taxon>Musaceae</taxon>
        <taxon>Musa</taxon>
    </lineage>
</organism>
<evidence type="ECO:0000256" key="5">
    <source>
        <dbReference type="ARBA" id="ARBA00037519"/>
    </source>
</evidence>
<dbReference type="InterPro" id="IPR032675">
    <property type="entry name" value="LRR_dom_sf"/>
</dbReference>
<dbReference type="OrthoDB" id="1668230at2759"/>
<dbReference type="Proteomes" id="UP001055439">
    <property type="component" value="Chromosome 8"/>
</dbReference>
<evidence type="ECO:0000256" key="2">
    <source>
        <dbReference type="ARBA" id="ARBA00022737"/>
    </source>
</evidence>
<dbReference type="EMBL" id="CP097510">
    <property type="protein sequence ID" value="URE28305.1"/>
    <property type="molecule type" value="Genomic_DNA"/>
</dbReference>
<comment type="function">
    <text evidence="5">Leucine-rich repeat protein that likely mediates protein interactions, possibly in the context of signal transduction.</text>
</comment>
<evidence type="ECO:0000313" key="8">
    <source>
        <dbReference type="Proteomes" id="UP001055439"/>
    </source>
</evidence>
<evidence type="ECO:0000256" key="4">
    <source>
        <dbReference type="ARBA" id="ARBA00023786"/>
    </source>
</evidence>
<dbReference type="InterPro" id="IPR003591">
    <property type="entry name" value="Leu-rich_rpt_typical-subtyp"/>
</dbReference>
<dbReference type="FunFam" id="3.80.10.10:FF:000746">
    <property type="entry name" value="Plant intracellular Ras-group-related LRR protein 2"/>
    <property type="match status" value="1"/>
</dbReference>
<feature type="region of interest" description="Disordered" evidence="6">
    <location>
        <begin position="72"/>
        <end position="92"/>
    </location>
</feature>
<dbReference type="SUPFAM" id="SSF52058">
    <property type="entry name" value="L domain-like"/>
    <property type="match status" value="1"/>
</dbReference>
<dbReference type="GO" id="GO:0055046">
    <property type="term" value="P:microgametogenesis"/>
    <property type="evidence" value="ECO:0007669"/>
    <property type="project" value="UniProtKB-ARBA"/>
</dbReference>
<accession>A0A9E7H7N0</accession>
<reference evidence="7" key="1">
    <citation type="submission" date="2022-05" db="EMBL/GenBank/DDBJ databases">
        <title>The Musa troglodytarum L. genome provides insights into the mechanism of non-climacteric behaviour and enrichment of carotenoids.</title>
        <authorList>
            <person name="Wang J."/>
        </authorList>
    </citation>
    <scope>NUCLEOTIDE SEQUENCE</scope>
    <source>
        <tissue evidence="7">Leaf</tissue>
    </source>
</reference>
<dbReference type="InterPro" id="IPR001611">
    <property type="entry name" value="Leu-rich_rpt"/>
</dbReference>
<evidence type="ECO:0000256" key="1">
    <source>
        <dbReference type="ARBA" id="ARBA00022614"/>
    </source>
</evidence>
<dbReference type="SMART" id="SM00369">
    <property type="entry name" value="LRR_TYP"/>
    <property type="match status" value="7"/>
</dbReference>
<dbReference type="GO" id="GO:0005737">
    <property type="term" value="C:cytoplasm"/>
    <property type="evidence" value="ECO:0007669"/>
    <property type="project" value="TreeGrafter"/>
</dbReference>
<dbReference type="PANTHER" id="PTHR48051">
    <property type="match status" value="1"/>
</dbReference>
<keyword evidence="3" id="KW-0175">Coiled coil</keyword>
<name>A0A9E7H7N0_9LILI</name>
<keyword evidence="8" id="KW-1185">Reference proteome</keyword>
<sequence>MTNEVVLHSDSLHEIVRLVTESRKPLPPVSFARDLSIGFLPNSLKKTMDPNPKSFPILSYVMSRIASFKAPQTVDDHDIEQPPPLDRPIRRHDDVGGGDIDLVVERLPRLQHPALLASMASAVTEVAQTRSVLRLLGDRPDHEAVDAARTRLAEIDADLSRRLEEIVRAPRPEGVDRLRWRAEQAELEKGCRAEAEREKAALRAVIQLDEMHEAYEKLLREAENRLVKMYGSAAEGGDVGDGRKGAEMGQEEWEELNEEVIDILQGGPGKSLERVDLSGRHLRYLPEAFGKLRGLLYLNLSNNQLEAVPDAIAGLEYLEELHLCSNGLVSLPDSIGLLLNLKILDVSANKLKSLPDSISKCRSLVELNASYNELTYLPTNIGHELQSLEKLWIHLNKLRSLPTSVCEMRALRLLDAHFNELRGLPYAIGNLSNLEVMNLSSNFSDLRELPASFGDLINLRELDLSNNQIHALPDTFGRLDKLTKLNLDQNPLVVPSLEVITQGVEAVKDYMAKRLLDILLEEEKSMAEEMSPTQAGNGWMMRSTSWLNSWVSGVSGSVAGYLGAGQKSFRDPYLDQQL</sequence>
<comment type="similarity">
    <text evidence="4">Belongs to the SHOC2 family.</text>
</comment>
<dbReference type="FunFam" id="3.80.10.10:FF:000610">
    <property type="entry name" value="Plant intracellular Ras-group-related LRR protein 9"/>
    <property type="match status" value="1"/>
</dbReference>